<dbReference type="GO" id="GO:0006355">
    <property type="term" value="P:regulation of DNA-templated transcription"/>
    <property type="evidence" value="ECO:0007669"/>
    <property type="project" value="TreeGrafter"/>
</dbReference>
<dbReference type="SUPFAM" id="SSF50729">
    <property type="entry name" value="PH domain-like"/>
    <property type="match status" value="2"/>
</dbReference>
<dbReference type="PROSITE" id="PS50020">
    <property type="entry name" value="WW_DOMAIN_2"/>
    <property type="match status" value="1"/>
</dbReference>
<organism evidence="5 6">
    <name type="scientific">Trichinella britovi</name>
    <name type="common">Parasitic roundworm</name>
    <dbReference type="NCBI Taxonomy" id="45882"/>
    <lineage>
        <taxon>Eukaryota</taxon>
        <taxon>Metazoa</taxon>
        <taxon>Ecdysozoa</taxon>
        <taxon>Nematoda</taxon>
        <taxon>Enoplea</taxon>
        <taxon>Dorylaimia</taxon>
        <taxon>Trichinellida</taxon>
        <taxon>Trichinellidae</taxon>
        <taxon>Trichinella</taxon>
    </lineage>
</organism>
<dbReference type="Pfam" id="PF00640">
    <property type="entry name" value="PID"/>
    <property type="match status" value="2"/>
</dbReference>
<protein>
    <submittedName>
        <fullName evidence="5">Amyloid beta A4 protein-binding family B member 2</fullName>
    </submittedName>
</protein>
<dbReference type="GO" id="GO:0005634">
    <property type="term" value="C:nucleus"/>
    <property type="evidence" value="ECO:0007669"/>
    <property type="project" value="TreeGrafter"/>
</dbReference>
<feature type="domain" description="WW" evidence="4">
    <location>
        <begin position="264"/>
        <end position="297"/>
    </location>
</feature>
<dbReference type="InterPro" id="IPR011993">
    <property type="entry name" value="PH-like_dom_sf"/>
</dbReference>
<keyword evidence="6" id="KW-1185">Reference proteome</keyword>
<dbReference type="GO" id="GO:0001540">
    <property type="term" value="F:amyloid-beta binding"/>
    <property type="evidence" value="ECO:0007669"/>
    <property type="project" value="InterPro"/>
</dbReference>
<dbReference type="PANTHER" id="PTHR14058">
    <property type="entry name" value="AMYLOID BETA A4 PRECURSOR PROTEIN-BINDING FAMILY B"/>
    <property type="match status" value="1"/>
</dbReference>
<dbReference type="CDD" id="cd00201">
    <property type="entry name" value="WW"/>
    <property type="match status" value="1"/>
</dbReference>
<dbReference type="PANTHER" id="PTHR14058:SF8">
    <property type="entry name" value="PROTEIN FE65 HOMOLOG"/>
    <property type="match status" value="1"/>
</dbReference>
<dbReference type="InterPro" id="IPR036020">
    <property type="entry name" value="WW_dom_sf"/>
</dbReference>
<feature type="region of interest" description="Disordered" evidence="2">
    <location>
        <begin position="182"/>
        <end position="201"/>
    </location>
</feature>
<dbReference type="EMBL" id="JYDI01000283">
    <property type="protein sequence ID" value="KRY46530.1"/>
    <property type="molecule type" value="Genomic_DNA"/>
</dbReference>
<dbReference type="InterPro" id="IPR039576">
    <property type="entry name" value="APBB1/2/3"/>
</dbReference>
<dbReference type="FunFam" id="2.30.29.30:FF:000317">
    <property type="entry name" value="Amyloid beta A4 protein-binding family B member"/>
    <property type="match status" value="1"/>
</dbReference>
<evidence type="ECO:0000259" key="3">
    <source>
        <dbReference type="PROSITE" id="PS01179"/>
    </source>
</evidence>
<dbReference type="CDD" id="cd01272">
    <property type="entry name" value="PTB1_Fe65"/>
    <property type="match status" value="1"/>
</dbReference>
<evidence type="ECO:0000313" key="5">
    <source>
        <dbReference type="EMBL" id="KRY46530.1"/>
    </source>
</evidence>
<reference evidence="5 6" key="1">
    <citation type="submission" date="2015-01" db="EMBL/GenBank/DDBJ databases">
        <title>Evolution of Trichinella species and genotypes.</title>
        <authorList>
            <person name="Korhonen P.K."/>
            <person name="Edoardo P."/>
            <person name="Giuseppe L.R."/>
            <person name="Gasser R.B."/>
        </authorList>
    </citation>
    <scope>NUCLEOTIDE SEQUENCE [LARGE SCALE GENOMIC DNA]</scope>
    <source>
        <strain evidence="5">ISS120</strain>
    </source>
</reference>
<accession>A0A0V1CBH0</accession>
<dbReference type="InterPro" id="IPR006020">
    <property type="entry name" value="PTB/PI_dom"/>
</dbReference>
<feature type="compositionally biased region" description="Basic and acidic residues" evidence="2">
    <location>
        <begin position="347"/>
        <end position="366"/>
    </location>
</feature>
<dbReference type="AlphaFoldDB" id="A0A0V1CBH0"/>
<evidence type="ECO:0000259" key="4">
    <source>
        <dbReference type="PROSITE" id="PS50020"/>
    </source>
</evidence>
<dbReference type="InterPro" id="IPR001202">
    <property type="entry name" value="WW_dom"/>
</dbReference>
<evidence type="ECO:0000313" key="6">
    <source>
        <dbReference type="Proteomes" id="UP000054653"/>
    </source>
</evidence>
<dbReference type="Gene3D" id="2.20.70.10">
    <property type="match status" value="1"/>
</dbReference>
<dbReference type="GO" id="GO:0005737">
    <property type="term" value="C:cytoplasm"/>
    <property type="evidence" value="ECO:0007669"/>
    <property type="project" value="TreeGrafter"/>
</dbReference>
<feature type="domain" description="PID" evidence="3">
    <location>
        <begin position="370"/>
        <end position="506"/>
    </location>
</feature>
<dbReference type="Gene3D" id="2.30.29.30">
    <property type="entry name" value="Pleckstrin-homology domain (PH domain)/Phosphotyrosine-binding domain (PTB)"/>
    <property type="match status" value="2"/>
</dbReference>
<evidence type="ECO:0000256" key="1">
    <source>
        <dbReference type="ARBA" id="ARBA00022737"/>
    </source>
</evidence>
<feature type="non-terminal residue" evidence="5">
    <location>
        <position position="1"/>
    </location>
</feature>
<comment type="caution">
    <text evidence="5">The sequence shown here is derived from an EMBL/GenBank/DDBJ whole genome shotgun (WGS) entry which is preliminary data.</text>
</comment>
<dbReference type="SUPFAM" id="SSF51045">
    <property type="entry name" value="WW domain"/>
    <property type="match status" value="1"/>
</dbReference>
<feature type="region of interest" description="Disordered" evidence="2">
    <location>
        <begin position="218"/>
        <end position="275"/>
    </location>
</feature>
<evidence type="ECO:0000256" key="2">
    <source>
        <dbReference type="SAM" id="MobiDB-lite"/>
    </source>
</evidence>
<keyword evidence="1" id="KW-0677">Repeat</keyword>
<dbReference type="SMART" id="SM00462">
    <property type="entry name" value="PTB"/>
    <property type="match status" value="2"/>
</dbReference>
<name>A0A0V1CBH0_TRIBR</name>
<dbReference type="SMART" id="SM00456">
    <property type="entry name" value="WW"/>
    <property type="match status" value="1"/>
</dbReference>
<feature type="region of interest" description="Disordered" evidence="2">
    <location>
        <begin position="290"/>
        <end position="366"/>
    </location>
</feature>
<gene>
    <name evidence="5" type="primary">APBB2</name>
    <name evidence="5" type="ORF">T03_3699</name>
</gene>
<feature type="domain" description="PID" evidence="3">
    <location>
        <begin position="542"/>
        <end position="663"/>
    </location>
</feature>
<proteinExistence type="predicted"/>
<sequence>LVNRMTNEAKWAMATAAVAASTRCSDDGIFGKQTVSNANVRMEKIVTEIQHGNNNSCAEEGVDCYDGATSDLVETNRSERELVLNIGNSATTTIEEPLSRLGMSAGDETMSSFRPSLNRRLEDSVDYGANDFQRSFDAINKAALNSAGFRIRRHHDANVVTQHRDPYSFYWHSSTMDNAHLGDDYNDNDNDKGGSTNHLPARDNSVEEFYATDDVAHVKSPDSHDSGIQMEYAQPSKPVRRLPDYLIQPFENEQENDNDESPRRPLPPGWERHEDPRGFSYYWHVDSGTVQRERPTESMKTLNYESQSDTSESSEQSEQKTKHNRSATPLEQPIIVERAFKQTTLKRRVERDSSSSERNTCEEADSRGPVRFAVRSLGWTEIAEENLTPEKSSRAVNRAIVDLSTGRNDFMDNVSKWGDGKELIMELDDHDLRLCDPDSDTVLHVQPIHQIRVWGVGRDNGRDFAYVARDRNSRRFMCHVFRCDTPARTIANTLRDICKRLMMEKRPNSLLPGRNENSHRRKPVVVDSFPTPMEEPKKVIRAHFLGVTQVPKATGVDVLNEAVDRLVAQVRSERWILVDVSIAPSTITVTEVGGNQIAECRVRYLSFLGIGRDIKHCAFIMHMSTENYMCYVFHVEPSAGAMAKTIEAACKLRYQKVIDAHGERRTASKVRWATFPGWSESIRDIFGNLSGHRRSANNPARQHYAA</sequence>
<dbReference type="Proteomes" id="UP000054653">
    <property type="component" value="Unassembled WGS sequence"/>
</dbReference>
<dbReference type="Pfam" id="PF00397">
    <property type="entry name" value="WW"/>
    <property type="match status" value="1"/>
</dbReference>
<dbReference type="FunFam" id="2.30.29.30:FF:000034">
    <property type="entry name" value="amyloid beta A4 precursor protein-binding family B member 2"/>
    <property type="match status" value="1"/>
</dbReference>
<dbReference type="CDD" id="cd01271">
    <property type="entry name" value="PTB2_Fe65"/>
    <property type="match status" value="1"/>
</dbReference>
<dbReference type="PROSITE" id="PS01179">
    <property type="entry name" value="PID"/>
    <property type="match status" value="2"/>
</dbReference>
<feature type="compositionally biased region" description="Low complexity" evidence="2">
    <location>
        <begin position="305"/>
        <end position="316"/>
    </location>
</feature>